<comment type="caution">
    <text evidence="4">The sequence shown here is derived from an EMBL/GenBank/DDBJ whole genome shotgun (WGS) entry which is preliminary data.</text>
</comment>
<dbReference type="Pfam" id="PF20256">
    <property type="entry name" value="MoCoBD_2"/>
    <property type="match status" value="1"/>
</dbReference>
<dbReference type="Proteomes" id="UP000256913">
    <property type="component" value="Unassembled WGS sequence"/>
</dbReference>
<evidence type="ECO:0000313" key="4">
    <source>
        <dbReference type="EMBL" id="REF94209.1"/>
    </source>
</evidence>
<dbReference type="Pfam" id="PF01315">
    <property type="entry name" value="Ald_Xan_dh_C"/>
    <property type="match status" value="1"/>
</dbReference>
<keyword evidence="1" id="KW-0500">Molybdenum</keyword>
<evidence type="ECO:0000313" key="5">
    <source>
        <dbReference type="Proteomes" id="UP000256913"/>
    </source>
</evidence>
<keyword evidence="5" id="KW-1185">Reference proteome</keyword>
<dbReference type="Gene3D" id="3.90.1170.50">
    <property type="entry name" value="Aldehyde oxidase/xanthine dehydrogenase, a/b hammerhead"/>
    <property type="match status" value="1"/>
</dbReference>
<protein>
    <submittedName>
        <fullName evidence="4">Xanthine dehydrogenase molybdenum binding subunit apoprotein</fullName>
    </submittedName>
</protein>
<evidence type="ECO:0000256" key="1">
    <source>
        <dbReference type="ARBA" id="ARBA00022505"/>
    </source>
</evidence>
<reference evidence="4 5" key="1">
    <citation type="submission" date="2018-08" db="EMBL/GenBank/DDBJ databases">
        <title>Sequencing the genomes of 1000 actinobacteria strains.</title>
        <authorList>
            <person name="Klenk H.-P."/>
        </authorList>
    </citation>
    <scope>NUCLEOTIDE SEQUENCE [LARGE SCALE GENOMIC DNA]</scope>
    <source>
        <strain evidence="4 5">DSM 44099</strain>
    </source>
</reference>
<dbReference type="InterPro" id="IPR046867">
    <property type="entry name" value="AldOxase/xan_DH_MoCoBD2"/>
</dbReference>
<dbReference type="InterPro" id="IPR008274">
    <property type="entry name" value="AldOxase/xan_DH_MoCoBD1"/>
</dbReference>
<name>A0A3D9ZB92_9ACTN</name>
<dbReference type="EMBL" id="QUMQ01000001">
    <property type="protein sequence ID" value="REF94209.1"/>
    <property type="molecule type" value="Genomic_DNA"/>
</dbReference>
<dbReference type="InterPro" id="IPR036856">
    <property type="entry name" value="Ald_Oxase/Xan_DH_a/b_sf"/>
</dbReference>
<evidence type="ECO:0000256" key="2">
    <source>
        <dbReference type="ARBA" id="ARBA00023002"/>
    </source>
</evidence>
<evidence type="ECO:0000259" key="3">
    <source>
        <dbReference type="SMART" id="SM01008"/>
    </source>
</evidence>
<dbReference type="InterPro" id="IPR000674">
    <property type="entry name" value="Ald_Oxase/Xan_DH_a/b"/>
</dbReference>
<dbReference type="PANTHER" id="PTHR11908">
    <property type="entry name" value="XANTHINE DEHYDROGENASE"/>
    <property type="match status" value="1"/>
</dbReference>
<sequence length="747" mass="79492">MSPVLGKPVNRVDGPDKVTGTGRYCGEIVLPGLAYGLMVGSSIANGRVVSIDTTAAEEAGGVLAIMTHENTTKIANQPHLLPSLAGQPAPGESFFPLQDDVVHYWGQPVALMVAESQEQAAHAARLLDITYDVGVPVATIEDGRSQAYEAKMLFGGLMPARDERGDVAGALASAEVTVDATYHFAANHHNPLEPSVTTAQWDGDRLTLWDSTMGVRASQLTVATLLGIPLSDVRVITHFVGGGFGSKAMVWPHVTLAALAARHVRRPVRLTLTRPQTFTSNGHREEQEQRITLGAGRDGMLTAIRHQKTSVTSPFDDWAEPATGTSTQIYGCANYLGMHSLIKGNTMTPTFTRAPGESLGSFTLETGMDRLAYELDMDPVELRIMNHPPVDNHGNTWSSDGLADCLRRGASLFGWSYRDPRPGIRQEGNNLIGTGVASAGYPVAFMMPVQHARARIFNDGSVVIQTSAQEFGIGVTTSMSQVGADGLGVDMDVLRFEAGDTDLPNSTSAVGSMGATMASSAVHNAATTLRNDLIAHAVNDDKSPLHGLSPSSVRVADGRMTSTLDPSISESYSDLLQRNRLLDMEALGSWTPPPLDTPHGLLTFGAQFAEVAVDKDLGLVRVRRMLGVFAPGRVLNPKLARSQLLGGMLWGLSQALLEGNQIDRQSGRWALNNLGEYLVPVHADIPDIQVEFVEVEDDVVGPLGVKGVGEVGQVGAAAAIANAVFHATGRRMNELPMTAEVVMNGAG</sequence>
<dbReference type="InterPro" id="IPR016208">
    <property type="entry name" value="Ald_Oxase/xanthine_DH-like"/>
</dbReference>
<feature type="domain" description="Aldehyde oxidase/xanthine dehydrogenase a/b hammerhead" evidence="3">
    <location>
        <begin position="19"/>
        <end position="135"/>
    </location>
</feature>
<keyword evidence="2" id="KW-0560">Oxidoreductase</keyword>
<dbReference type="SUPFAM" id="SSF56003">
    <property type="entry name" value="Molybdenum cofactor-binding domain"/>
    <property type="match status" value="1"/>
</dbReference>
<dbReference type="OrthoDB" id="8428274at2"/>
<proteinExistence type="predicted"/>
<organism evidence="4 5">
    <name type="scientific">Asanoa ferruginea</name>
    <dbReference type="NCBI Taxonomy" id="53367"/>
    <lineage>
        <taxon>Bacteria</taxon>
        <taxon>Bacillati</taxon>
        <taxon>Actinomycetota</taxon>
        <taxon>Actinomycetes</taxon>
        <taxon>Micromonosporales</taxon>
        <taxon>Micromonosporaceae</taxon>
        <taxon>Asanoa</taxon>
    </lineage>
</organism>
<dbReference type="SUPFAM" id="SSF54665">
    <property type="entry name" value="CO dehydrogenase molybdoprotein N-domain-like"/>
    <property type="match status" value="1"/>
</dbReference>
<dbReference type="GO" id="GO:0016491">
    <property type="term" value="F:oxidoreductase activity"/>
    <property type="evidence" value="ECO:0007669"/>
    <property type="project" value="UniProtKB-KW"/>
</dbReference>
<dbReference type="Pfam" id="PF02738">
    <property type="entry name" value="MoCoBD_1"/>
    <property type="match status" value="1"/>
</dbReference>
<dbReference type="InterPro" id="IPR037165">
    <property type="entry name" value="AldOxase/xan_DH_Mopterin-bd_sf"/>
</dbReference>
<dbReference type="GO" id="GO:0005506">
    <property type="term" value="F:iron ion binding"/>
    <property type="evidence" value="ECO:0007669"/>
    <property type="project" value="InterPro"/>
</dbReference>
<dbReference type="PANTHER" id="PTHR11908:SF132">
    <property type="entry name" value="ALDEHYDE OXIDASE 1-RELATED"/>
    <property type="match status" value="1"/>
</dbReference>
<accession>A0A3D9ZB92</accession>
<dbReference type="AlphaFoldDB" id="A0A3D9ZB92"/>
<gene>
    <name evidence="4" type="ORF">DFJ67_0124</name>
</gene>
<dbReference type="Gene3D" id="3.30.365.10">
    <property type="entry name" value="Aldehyde oxidase/xanthine dehydrogenase, molybdopterin binding domain"/>
    <property type="match status" value="4"/>
</dbReference>
<dbReference type="RefSeq" id="WP_116066064.1">
    <property type="nucleotide sequence ID" value="NZ_BONB01000027.1"/>
</dbReference>
<dbReference type="SMART" id="SM01008">
    <property type="entry name" value="Ald_Xan_dh_C"/>
    <property type="match status" value="1"/>
</dbReference>